<accession>G7VFF1</accession>
<dbReference type="AlphaFoldDB" id="G7VFF1"/>
<dbReference type="RefSeq" id="WP_014288783.1">
    <property type="nucleotide sequence ID" value="NC_016645.1"/>
</dbReference>
<dbReference type="OrthoDB" id="27203at2157"/>
<proteinExistence type="predicted"/>
<sequence length="102" mass="11901">MPRFKCPVCHREIEINIDTSKKPAGGLYEVFIQHMDHFIKAYVDLEGFVRRAFPVEHFYVAEPPLYTLRIYEDRAEIVDSKGHIYITDPASLLEAIKKVAEY</sequence>
<gene>
    <name evidence="1" type="ORF">P186_1538</name>
</gene>
<dbReference type="GeneID" id="11595798"/>
<name>G7VFF1_9CREN</name>
<reference evidence="1 2" key="1">
    <citation type="journal article" date="2012" name="J. Bacteriol.">
        <title>Complete genome sequence of strain 1860, a crenarchaeon of the genus pyrobaculum able to grow with various electron acceptors.</title>
        <authorList>
            <person name="Mardanov A.V."/>
            <person name="Gumerov V.M."/>
            <person name="Slobodkina G.B."/>
            <person name="Beletsky A.V."/>
            <person name="Bonch-Osmolovskaya E.A."/>
            <person name="Ravin N.V."/>
            <person name="Skryabin K.G."/>
        </authorList>
    </citation>
    <scope>NUCLEOTIDE SEQUENCE [LARGE SCALE GENOMIC DNA]</scope>
    <source>
        <strain evidence="1 2">1860</strain>
    </source>
</reference>
<dbReference type="EMBL" id="CP003098">
    <property type="protein sequence ID" value="AET32957.1"/>
    <property type="molecule type" value="Genomic_DNA"/>
</dbReference>
<dbReference type="STRING" id="1104324.P186_1538"/>
<dbReference type="BioCyc" id="PSP1104324:GJSN-1510-MONOMER"/>
<keyword evidence="2" id="KW-1185">Reference proteome</keyword>
<evidence type="ECO:0000313" key="1">
    <source>
        <dbReference type="EMBL" id="AET32957.1"/>
    </source>
</evidence>
<evidence type="ECO:0000313" key="2">
    <source>
        <dbReference type="Proteomes" id="UP000005867"/>
    </source>
</evidence>
<organism evidence="1 2">
    <name type="scientific">Pyrobaculum ferrireducens</name>
    <dbReference type="NCBI Taxonomy" id="1104324"/>
    <lineage>
        <taxon>Archaea</taxon>
        <taxon>Thermoproteota</taxon>
        <taxon>Thermoprotei</taxon>
        <taxon>Thermoproteales</taxon>
        <taxon>Thermoproteaceae</taxon>
        <taxon>Pyrobaculum</taxon>
    </lineage>
</organism>
<dbReference type="Proteomes" id="UP000005867">
    <property type="component" value="Chromosome"/>
</dbReference>
<dbReference type="HOGENOM" id="CLU_179021_0_0_2"/>
<dbReference type="eggNOG" id="arCOG07060">
    <property type="taxonomic scope" value="Archaea"/>
</dbReference>
<protein>
    <submittedName>
        <fullName evidence="1">Uncharacterized protein</fullName>
    </submittedName>
</protein>
<dbReference type="KEGG" id="pyr:P186_1538"/>